<evidence type="ECO:0000256" key="4">
    <source>
        <dbReference type="ARBA" id="ARBA00023136"/>
    </source>
</evidence>
<evidence type="ECO:0000313" key="8">
    <source>
        <dbReference type="EMBL" id="MTG97056.1"/>
    </source>
</evidence>
<accession>A0A6I3LHJ5</accession>
<comment type="similarity">
    <text evidence="2">Belongs to the SusD family.</text>
</comment>
<dbReference type="AlphaFoldDB" id="A0A6I3LHJ5"/>
<dbReference type="InterPro" id="IPR011990">
    <property type="entry name" value="TPR-like_helical_dom_sf"/>
</dbReference>
<keyword evidence="3" id="KW-0732">Signal</keyword>
<evidence type="ECO:0000313" key="9">
    <source>
        <dbReference type="Proteomes" id="UP000438760"/>
    </source>
</evidence>
<evidence type="ECO:0000256" key="2">
    <source>
        <dbReference type="ARBA" id="ARBA00006275"/>
    </source>
</evidence>
<reference evidence="8 9" key="1">
    <citation type="submission" date="2019-11" db="EMBL/GenBank/DDBJ databases">
        <title>Genome of Strain BIT-d1.</title>
        <authorList>
            <person name="Yang Y."/>
        </authorList>
    </citation>
    <scope>NUCLEOTIDE SEQUENCE [LARGE SCALE GENOMIC DNA]</scope>
    <source>
        <strain evidence="8 9">BIT-d1</strain>
    </source>
</reference>
<dbReference type="Pfam" id="PF14322">
    <property type="entry name" value="SusD-like_3"/>
    <property type="match status" value="1"/>
</dbReference>
<keyword evidence="4" id="KW-0472">Membrane</keyword>
<protein>
    <submittedName>
        <fullName evidence="8">RagB/SusD family nutrient uptake outer membrane protein</fullName>
    </submittedName>
</protein>
<keyword evidence="5" id="KW-0998">Cell outer membrane</keyword>
<evidence type="ECO:0000256" key="3">
    <source>
        <dbReference type="ARBA" id="ARBA00022729"/>
    </source>
</evidence>
<dbReference type="Pfam" id="PF07980">
    <property type="entry name" value="SusD_RagB"/>
    <property type="match status" value="1"/>
</dbReference>
<proteinExistence type="inferred from homology"/>
<dbReference type="GO" id="GO:0009279">
    <property type="term" value="C:cell outer membrane"/>
    <property type="evidence" value="ECO:0007669"/>
    <property type="project" value="UniProtKB-SubCell"/>
</dbReference>
<dbReference type="Proteomes" id="UP000438760">
    <property type="component" value="Unassembled WGS sequence"/>
</dbReference>
<evidence type="ECO:0000259" key="7">
    <source>
        <dbReference type="Pfam" id="PF14322"/>
    </source>
</evidence>
<evidence type="ECO:0000256" key="5">
    <source>
        <dbReference type="ARBA" id="ARBA00023237"/>
    </source>
</evidence>
<dbReference type="RefSeq" id="WP_155091108.1">
    <property type="nucleotide sequence ID" value="NZ_CP102754.1"/>
</dbReference>
<evidence type="ECO:0000256" key="1">
    <source>
        <dbReference type="ARBA" id="ARBA00004442"/>
    </source>
</evidence>
<keyword evidence="9" id="KW-1185">Reference proteome</keyword>
<dbReference type="InterPro" id="IPR033985">
    <property type="entry name" value="SusD-like_N"/>
</dbReference>
<dbReference type="SUPFAM" id="SSF48452">
    <property type="entry name" value="TPR-like"/>
    <property type="match status" value="1"/>
</dbReference>
<feature type="domain" description="SusD-like N-terminal" evidence="7">
    <location>
        <begin position="19"/>
        <end position="205"/>
    </location>
</feature>
<organism evidence="8 9">
    <name type="scientific">Myroides albus</name>
    <dbReference type="NCBI Taxonomy" id="2562892"/>
    <lineage>
        <taxon>Bacteria</taxon>
        <taxon>Pseudomonadati</taxon>
        <taxon>Bacteroidota</taxon>
        <taxon>Flavobacteriia</taxon>
        <taxon>Flavobacteriales</taxon>
        <taxon>Flavobacteriaceae</taxon>
        <taxon>Myroides</taxon>
    </lineage>
</organism>
<comment type="caution">
    <text evidence="8">The sequence shown here is derived from an EMBL/GenBank/DDBJ whole genome shotgun (WGS) entry which is preliminary data.</text>
</comment>
<dbReference type="Gene3D" id="1.25.40.390">
    <property type="match status" value="1"/>
</dbReference>
<sequence>MIKYILSALTVLSISSCSLDVKNEQEISGDDIINTTQKATSVLAQAYKELPVNGSTFTLLSEDLQPTYLIEYNSNAKQHYTWNEIALKTLANSQWDSYYSAMVHLNALLNTEAHIRDKGTDWDYIKGNALVLKAYIYFDLLQLYSTRYNPEAPGVLRKDELKIESNKRLTQSESIQYIERMLQEGISLMDSYAAQKIYFITTQAAKQLEIKIALYQGQYDKAEALATALLSESAPLPNTAETYASLWKYKDNSPTRQVYWAYDFRENPNHYLTTTTDGDIMQIHFLNKFEESDMRYTISQFFYDMKAQGIASSTRALLGKYKSNYNDKEEQRIILSRNTETYFLLLESLIEQNKIAQAISLYNDFKTSVHSETITDSPSQQVLRLLFRAEKQKEFIGEKTNYFDLKRWNTNIARYESDSNKKSNTIEATDFRWTWPIPTAEIRLNNNLVQNDGWQSIEL</sequence>
<name>A0A6I3LHJ5_9FLAO</name>
<evidence type="ECO:0000259" key="6">
    <source>
        <dbReference type="Pfam" id="PF07980"/>
    </source>
</evidence>
<comment type="subcellular location">
    <subcellularLocation>
        <location evidence="1">Cell outer membrane</location>
    </subcellularLocation>
</comment>
<dbReference type="OrthoDB" id="5694214at2"/>
<gene>
    <name evidence="8" type="ORF">GJV76_02715</name>
</gene>
<dbReference type="InterPro" id="IPR012944">
    <property type="entry name" value="SusD_RagB_dom"/>
</dbReference>
<dbReference type="EMBL" id="WMJX01000003">
    <property type="protein sequence ID" value="MTG97056.1"/>
    <property type="molecule type" value="Genomic_DNA"/>
</dbReference>
<feature type="domain" description="RagB/SusD" evidence="6">
    <location>
        <begin position="255"/>
        <end position="454"/>
    </location>
</feature>
<dbReference type="PROSITE" id="PS51257">
    <property type="entry name" value="PROKAR_LIPOPROTEIN"/>
    <property type="match status" value="1"/>
</dbReference>